<organism evidence="2 3">
    <name type="scientific">Coprinellus micaceus</name>
    <name type="common">Glistening ink-cap mushroom</name>
    <name type="synonym">Coprinus micaceus</name>
    <dbReference type="NCBI Taxonomy" id="71717"/>
    <lineage>
        <taxon>Eukaryota</taxon>
        <taxon>Fungi</taxon>
        <taxon>Dikarya</taxon>
        <taxon>Basidiomycota</taxon>
        <taxon>Agaricomycotina</taxon>
        <taxon>Agaricomycetes</taxon>
        <taxon>Agaricomycetidae</taxon>
        <taxon>Agaricales</taxon>
        <taxon>Agaricineae</taxon>
        <taxon>Psathyrellaceae</taxon>
        <taxon>Coprinellus</taxon>
    </lineage>
</organism>
<keyword evidence="3" id="KW-1185">Reference proteome</keyword>
<comment type="caution">
    <text evidence="2">The sequence shown here is derived from an EMBL/GenBank/DDBJ whole genome shotgun (WGS) entry which is preliminary data.</text>
</comment>
<dbReference type="AlphaFoldDB" id="A0A4Y7TT31"/>
<name>A0A4Y7TT31_COPMI</name>
<evidence type="ECO:0000313" key="3">
    <source>
        <dbReference type="Proteomes" id="UP000298030"/>
    </source>
</evidence>
<protein>
    <submittedName>
        <fullName evidence="2">Uncharacterized protein</fullName>
    </submittedName>
</protein>
<reference evidence="2 3" key="1">
    <citation type="journal article" date="2019" name="Nat. Ecol. Evol.">
        <title>Megaphylogeny resolves global patterns of mushroom evolution.</title>
        <authorList>
            <person name="Varga T."/>
            <person name="Krizsan K."/>
            <person name="Foldi C."/>
            <person name="Dima B."/>
            <person name="Sanchez-Garcia M."/>
            <person name="Sanchez-Ramirez S."/>
            <person name="Szollosi G.J."/>
            <person name="Szarkandi J.G."/>
            <person name="Papp V."/>
            <person name="Albert L."/>
            <person name="Andreopoulos W."/>
            <person name="Angelini C."/>
            <person name="Antonin V."/>
            <person name="Barry K.W."/>
            <person name="Bougher N.L."/>
            <person name="Buchanan P."/>
            <person name="Buyck B."/>
            <person name="Bense V."/>
            <person name="Catcheside P."/>
            <person name="Chovatia M."/>
            <person name="Cooper J."/>
            <person name="Damon W."/>
            <person name="Desjardin D."/>
            <person name="Finy P."/>
            <person name="Geml J."/>
            <person name="Haridas S."/>
            <person name="Hughes K."/>
            <person name="Justo A."/>
            <person name="Karasinski D."/>
            <person name="Kautmanova I."/>
            <person name="Kiss B."/>
            <person name="Kocsube S."/>
            <person name="Kotiranta H."/>
            <person name="LaButti K.M."/>
            <person name="Lechner B.E."/>
            <person name="Liimatainen K."/>
            <person name="Lipzen A."/>
            <person name="Lukacs Z."/>
            <person name="Mihaltcheva S."/>
            <person name="Morgado L.N."/>
            <person name="Niskanen T."/>
            <person name="Noordeloos M.E."/>
            <person name="Ohm R.A."/>
            <person name="Ortiz-Santana B."/>
            <person name="Ovrebo C."/>
            <person name="Racz N."/>
            <person name="Riley R."/>
            <person name="Savchenko A."/>
            <person name="Shiryaev A."/>
            <person name="Soop K."/>
            <person name="Spirin V."/>
            <person name="Szebenyi C."/>
            <person name="Tomsovsky M."/>
            <person name="Tulloss R.E."/>
            <person name="Uehling J."/>
            <person name="Grigoriev I.V."/>
            <person name="Vagvolgyi C."/>
            <person name="Papp T."/>
            <person name="Martin F.M."/>
            <person name="Miettinen O."/>
            <person name="Hibbett D.S."/>
            <person name="Nagy L.G."/>
        </authorList>
    </citation>
    <scope>NUCLEOTIDE SEQUENCE [LARGE SCALE GENOMIC DNA]</scope>
    <source>
        <strain evidence="2 3">FP101781</strain>
    </source>
</reference>
<feature type="region of interest" description="Disordered" evidence="1">
    <location>
        <begin position="40"/>
        <end position="69"/>
    </location>
</feature>
<evidence type="ECO:0000313" key="2">
    <source>
        <dbReference type="EMBL" id="TEB37084.1"/>
    </source>
</evidence>
<evidence type="ECO:0000256" key="1">
    <source>
        <dbReference type="SAM" id="MobiDB-lite"/>
    </source>
</evidence>
<gene>
    <name evidence="2" type="ORF">FA13DRAFT_1726216</name>
</gene>
<dbReference type="EMBL" id="QPFP01000004">
    <property type="protein sequence ID" value="TEB37084.1"/>
    <property type="molecule type" value="Genomic_DNA"/>
</dbReference>
<proteinExistence type="predicted"/>
<dbReference type="Proteomes" id="UP000298030">
    <property type="component" value="Unassembled WGS sequence"/>
</dbReference>
<sequence length="69" mass="7807">MEAFSESWSDVRPLPKVTSQYVQPRLEPIRRTFRKSLCRPHKASSCAGKPSQNSRELDVKDTAPDCGTE</sequence>
<accession>A0A4Y7TT31</accession>